<organism evidence="2 3">
    <name type="scientific">Brumicola pallidula DSM 14239 = ACAM 615</name>
    <dbReference type="NCBI Taxonomy" id="1121922"/>
    <lineage>
        <taxon>Bacteria</taxon>
        <taxon>Pseudomonadati</taxon>
        <taxon>Pseudomonadota</taxon>
        <taxon>Gammaproteobacteria</taxon>
        <taxon>Alteromonadales</taxon>
        <taxon>Alteromonadaceae</taxon>
        <taxon>Brumicola</taxon>
    </lineage>
</organism>
<evidence type="ECO:0000313" key="3">
    <source>
        <dbReference type="Proteomes" id="UP000006251"/>
    </source>
</evidence>
<dbReference type="RefSeq" id="WP_006013419.1">
    <property type="nucleotide sequence ID" value="NZ_BAEQ01000050.1"/>
</dbReference>
<evidence type="ECO:0000259" key="1">
    <source>
        <dbReference type="Pfam" id="PF24706"/>
    </source>
</evidence>
<feature type="domain" description="DUF7669" evidence="1">
    <location>
        <begin position="7"/>
        <end position="67"/>
    </location>
</feature>
<dbReference type="Pfam" id="PF24706">
    <property type="entry name" value="DUF7669"/>
    <property type="match status" value="1"/>
</dbReference>
<protein>
    <recommendedName>
        <fullName evidence="1">DUF7669 domain-containing protein</fullName>
    </recommendedName>
</protein>
<proteinExistence type="predicted"/>
<reference evidence="3" key="1">
    <citation type="journal article" date="2014" name="Environ. Microbiol.">
        <title>Comparative genomics of the marine bacterial genus Glaciecola reveals the high degree of genomic diversity and genomic characteristic for cold adaptation.</title>
        <authorList>
            <person name="Qin Q.L."/>
            <person name="Xie B.B."/>
            <person name="Yu Y."/>
            <person name="Shu Y.L."/>
            <person name="Rong J.C."/>
            <person name="Zhang Y.J."/>
            <person name="Zhao D.L."/>
            <person name="Chen X.L."/>
            <person name="Zhang X.Y."/>
            <person name="Chen B."/>
            <person name="Zhou B.C."/>
            <person name="Zhang Y.Z."/>
        </authorList>
    </citation>
    <scope>NUCLEOTIDE SEQUENCE [LARGE SCALE GENOMIC DNA]</scope>
    <source>
        <strain evidence="3">ACAM 615</strain>
    </source>
</reference>
<dbReference type="InterPro" id="IPR056086">
    <property type="entry name" value="DUF7669"/>
</dbReference>
<gene>
    <name evidence="2" type="ORF">GPAL_3041</name>
</gene>
<accession>K6ZHS3</accession>
<dbReference type="EMBL" id="BAEQ01000050">
    <property type="protein sequence ID" value="GAC29892.1"/>
    <property type="molecule type" value="Genomic_DNA"/>
</dbReference>
<dbReference type="Proteomes" id="UP000006251">
    <property type="component" value="Unassembled WGS sequence"/>
</dbReference>
<dbReference type="AlphaFoldDB" id="K6ZHS3"/>
<comment type="caution">
    <text evidence="2">The sequence shown here is derived from an EMBL/GenBank/DDBJ whole genome shotgun (WGS) entry which is preliminary data.</text>
</comment>
<keyword evidence="3" id="KW-1185">Reference proteome</keyword>
<dbReference type="OrthoDB" id="570199at2"/>
<name>K6ZHS3_9ALTE</name>
<dbReference type="STRING" id="1121922.GCA_000428905_00512"/>
<sequence>MPIYDEPTWMLMKRMVGDLLIQQGEIVARQNIIQWFDTNYPLIKPNTIRAHLRRMSTNVASRANHGAMFLKTV</sequence>
<evidence type="ECO:0000313" key="2">
    <source>
        <dbReference type="EMBL" id="GAC29892.1"/>
    </source>
</evidence>